<keyword evidence="2" id="KW-1185">Reference proteome</keyword>
<dbReference type="Proteomes" id="UP000245469">
    <property type="component" value="Unassembled WGS sequence"/>
</dbReference>
<accession>A0A315ZT27</accession>
<protein>
    <submittedName>
        <fullName evidence="1">Uncharacterized protein</fullName>
    </submittedName>
</protein>
<name>A0A315ZT27_9ACTN</name>
<gene>
    <name evidence="1" type="ORF">BXY45_13459</name>
</gene>
<evidence type="ECO:0000313" key="2">
    <source>
        <dbReference type="Proteomes" id="UP000245469"/>
    </source>
</evidence>
<evidence type="ECO:0000313" key="1">
    <source>
        <dbReference type="EMBL" id="PWJ47884.1"/>
    </source>
</evidence>
<dbReference type="EMBL" id="QGDQ01000034">
    <property type="protein sequence ID" value="PWJ47884.1"/>
    <property type="molecule type" value="Genomic_DNA"/>
</dbReference>
<proteinExistence type="predicted"/>
<sequence length="45" mass="5016">MPQRGINAGTPVRYTVDGVDVNTIWQEVIAGLEVLNEPLPLARRR</sequence>
<reference evidence="1 2" key="1">
    <citation type="submission" date="2018-03" db="EMBL/GenBank/DDBJ databases">
        <title>Genomic Encyclopedia of Archaeal and Bacterial Type Strains, Phase II (KMG-II): from individual species to whole genera.</title>
        <authorList>
            <person name="Goeker M."/>
        </authorList>
    </citation>
    <scope>NUCLEOTIDE SEQUENCE [LARGE SCALE GENOMIC DNA]</scope>
    <source>
        <strain evidence="1 2">DSM 44889</strain>
    </source>
</reference>
<organism evidence="1 2">
    <name type="scientific">Quadrisphaera granulorum</name>
    <dbReference type="NCBI Taxonomy" id="317664"/>
    <lineage>
        <taxon>Bacteria</taxon>
        <taxon>Bacillati</taxon>
        <taxon>Actinomycetota</taxon>
        <taxon>Actinomycetes</taxon>
        <taxon>Kineosporiales</taxon>
        <taxon>Kineosporiaceae</taxon>
        <taxon>Quadrisphaera</taxon>
    </lineage>
</organism>
<dbReference type="RefSeq" id="WP_170131632.1">
    <property type="nucleotide sequence ID" value="NZ_QGDQ01000034.1"/>
</dbReference>
<comment type="caution">
    <text evidence="1">The sequence shown here is derived from an EMBL/GenBank/DDBJ whole genome shotgun (WGS) entry which is preliminary data.</text>
</comment>
<dbReference type="AlphaFoldDB" id="A0A315ZT27"/>